<evidence type="ECO:0000256" key="1">
    <source>
        <dbReference type="SAM" id="Coils"/>
    </source>
</evidence>
<keyword evidence="1" id="KW-0175">Coiled coil</keyword>
<organism evidence="2 3">
    <name type="scientific">Paenibacillus agilis</name>
    <dbReference type="NCBI Taxonomy" id="3020863"/>
    <lineage>
        <taxon>Bacteria</taxon>
        <taxon>Bacillati</taxon>
        <taxon>Bacillota</taxon>
        <taxon>Bacilli</taxon>
        <taxon>Bacillales</taxon>
        <taxon>Paenibacillaceae</taxon>
        <taxon>Paenibacillus</taxon>
    </lineage>
</organism>
<dbReference type="Pfam" id="PF04977">
    <property type="entry name" value="DivIC"/>
    <property type="match status" value="1"/>
</dbReference>
<dbReference type="AlphaFoldDB" id="A0A559ICL7"/>
<gene>
    <name evidence="2" type="ORF">FPZ44_25750</name>
</gene>
<feature type="coiled-coil region" evidence="1">
    <location>
        <begin position="19"/>
        <end position="46"/>
    </location>
</feature>
<dbReference type="Proteomes" id="UP000318102">
    <property type="component" value="Unassembled WGS sequence"/>
</dbReference>
<comment type="caution">
    <text evidence="2">The sequence shown here is derived from an EMBL/GenBank/DDBJ whole genome shotgun (WGS) entry which is preliminary data.</text>
</comment>
<reference evidence="2 3" key="1">
    <citation type="submission" date="2019-07" db="EMBL/GenBank/DDBJ databases">
        <authorList>
            <person name="Kim J."/>
        </authorList>
    </citation>
    <scope>NUCLEOTIDE SEQUENCE [LARGE SCALE GENOMIC DNA]</scope>
    <source>
        <strain evidence="2 3">N4</strain>
    </source>
</reference>
<accession>A0A559ICL7</accession>
<dbReference type="OrthoDB" id="2382043at2"/>
<keyword evidence="3" id="KW-1185">Reference proteome</keyword>
<evidence type="ECO:0000313" key="2">
    <source>
        <dbReference type="EMBL" id="TVX85183.1"/>
    </source>
</evidence>
<dbReference type="EMBL" id="VNJK01000009">
    <property type="protein sequence ID" value="TVX85183.1"/>
    <property type="molecule type" value="Genomic_DNA"/>
</dbReference>
<proteinExistence type="predicted"/>
<sequence length="78" mass="9292">MVVFLGWAGYTYVSQVFQLEDMQKEYAQNEVEKKKAEQIRNDLQHEVNRLDDPEYLLDIARSKGMTLPDERLIRTEEE</sequence>
<evidence type="ECO:0000313" key="3">
    <source>
        <dbReference type="Proteomes" id="UP000318102"/>
    </source>
</evidence>
<protein>
    <submittedName>
        <fullName evidence="2">Septum formation initiator family protein</fullName>
    </submittedName>
</protein>
<name>A0A559ICL7_9BACL</name>
<dbReference type="InterPro" id="IPR007060">
    <property type="entry name" value="FtsL/DivIC"/>
</dbReference>